<comment type="caution">
    <text evidence="12">The sequence shown here is derived from an EMBL/GenBank/DDBJ whole genome shotgun (WGS) entry which is preliminary data.</text>
</comment>
<dbReference type="PANTHER" id="PTHR12413">
    <property type="entry name" value="DOLICHYL GLYCOSYLTRANSFERASE"/>
    <property type="match status" value="1"/>
</dbReference>
<evidence type="ECO:0000313" key="13">
    <source>
        <dbReference type="Proteomes" id="UP000775547"/>
    </source>
</evidence>
<feature type="transmembrane region" description="Helical" evidence="11">
    <location>
        <begin position="233"/>
        <end position="256"/>
    </location>
</feature>
<organism evidence="12 13">
    <name type="scientific">Asterophora parasitica</name>
    <dbReference type="NCBI Taxonomy" id="117018"/>
    <lineage>
        <taxon>Eukaryota</taxon>
        <taxon>Fungi</taxon>
        <taxon>Dikarya</taxon>
        <taxon>Basidiomycota</taxon>
        <taxon>Agaricomycotina</taxon>
        <taxon>Agaricomycetes</taxon>
        <taxon>Agaricomycetidae</taxon>
        <taxon>Agaricales</taxon>
        <taxon>Tricholomatineae</taxon>
        <taxon>Lyophyllaceae</taxon>
        <taxon>Asterophora</taxon>
    </lineage>
</organism>
<dbReference type="GO" id="GO:0005789">
    <property type="term" value="C:endoplasmic reticulum membrane"/>
    <property type="evidence" value="ECO:0007669"/>
    <property type="project" value="UniProtKB-SubCell"/>
</dbReference>
<reference evidence="12" key="2">
    <citation type="submission" date="2021-10" db="EMBL/GenBank/DDBJ databases">
        <title>Phylogenomics reveals ancestral predisposition of the termite-cultivated fungus Termitomyces towards a domesticated lifestyle.</title>
        <authorList>
            <person name="Auxier B."/>
            <person name="Grum-Grzhimaylo A."/>
            <person name="Cardenas M.E."/>
            <person name="Lodge J.D."/>
            <person name="Laessoe T."/>
            <person name="Pedersen O."/>
            <person name="Smith M.E."/>
            <person name="Kuyper T.W."/>
            <person name="Franco-Molano E.A."/>
            <person name="Baroni T.J."/>
            <person name="Aanen D.K."/>
        </authorList>
    </citation>
    <scope>NUCLEOTIDE SEQUENCE</scope>
    <source>
        <strain evidence="12">AP01</strain>
        <tissue evidence="12">Mycelium</tissue>
    </source>
</reference>
<dbReference type="InterPro" id="IPR004856">
    <property type="entry name" value="Glyco_trans_ALG6/ALG8"/>
</dbReference>
<dbReference type="EMBL" id="JABCKV010000001">
    <property type="protein sequence ID" value="KAG5648694.1"/>
    <property type="molecule type" value="Genomic_DNA"/>
</dbReference>
<evidence type="ECO:0000256" key="8">
    <source>
        <dbReference type="ARBA" id="ARBA00022989"/>
    </source>
</evidence>
<comment type="pathway">
    <text evidence="2 11">Protein modification; protein glycosylation.</text>
</comment>
<feature type="transmembrane region" description="Helical" evidence="11">
    <location>
        <begin position="194"/>
        <end position="213"/>
    </location>
</feature>
<gene>
    <name evidence="12" type="ORF">DXG03_000040</name>
</gene>
<accession>A0A9P7GFI3</accession>
<dbReference type="Pfam" id="PF03155">
    <property type="entry name" value="Alg6_Alg8"/>
    <property type="match status" value="1"/>
</dbReference>
<dbReference type="EC" id="2.4.1.-" evidence="11"/>
<keyword evidence="4 11" id="KW-0328">Glycosyltransferase</keyword>
<dbReference type="Proteomes" id="UP000775547">
    <property type="component" value="Unassembled WGS sequence"/>
</dbReference>
<dbReference type="AlphaFoldDB" id="A0A9P7GFI3"/>
<evidence type="ECO:0000256" key="7">
    <source>
        <dbReference type="ARBA" id="ARBA00022824"/>
    </source>
</evidence>
<evidence type="ECO:0000313" key="12">
    <source>
        <dbReference type="EMBL" id="KAG5648694.1"/>
    </source>
</evidence>
<evidence type="ECO:0000256" key="1">
    <source>
        <dbReference type="ARBA" id="ARBA00004477"/>
    </source>
</evidence>
<keyword evidence="7 11" id="KW-0256">Endoplasmic reticulum</keyword>
<evidence type="ECO:0000256" key="10">
    <source>
        <dbReference type="ARBA" id="ARBA00047346"/>
    </source>
</evidence>
<keyword evidence="9 11" id="KW-0472">Membrane</keyword>
<feature type="transmembrane region" description="Helical" evidence="11">
    <location>
        <begin position="12"/>
        <end position="36"/>
    </location>
</feature>
<comment type="catalytic activity">
    <reaction evidence="10">
        <text>an alpha-D-Glc-(1-&gt;3)-alpha-D-Man-(1-&gt;2)-alpha-D-Man-(1-&gt;2)-alpha-D-Man-(1-&gt;3)-[alpha-D-Man-(1-&gt;2)-alpha-D-Man-(1-&gt;3)-[alpha-D-Man-(1-&gt;2)-alpha-D-Man-(1-&gt;6)]-alpha-D-Man-(1-&gt;6)]-beta-D-Man-(1-&gt;4)-beta-D-GlcNAc-(1-&gt;4)-alpha-D-GlcNAc-diphospho-di-trans,poly-cis-dolichol + a di-trans,poly-cis-dolichyl beta-D-glucosyl phosphate = an alpha-D-Glc-(1-&gt;3)-alpha-D-Glc-(1-&gt;3)-alpha-D-Man-(1-&gt;2)-alpha-D-Man-(1-&gt;2)-alpha-D-Man-(1-&gt;3)-[alpha-D-Man-(1-&gt;2)-alpha-D-Man-(1-&gt;3)-[alpha-D-Man-(1-&gt;2)-alpha-D-Man-(1-&gt;6)]-alpha-D-Man-(1-&gt;6)]-beta-D-Man-(1-&gt;4)-beta-D-GlcNAc-(1-&gt;4)-alpha-D-GlcNAc-diphospho-di-trans,poly-cis-dolichol + a di-trans,poly-cis-dolichyl phosphate + H(+)</text>
        <dbReference type="Rhea" id="RHEA:31307"/>
        <dbReference type="Rhea" id="RHEA-COMP:19498"/>
        <dbReference type="Rhea" id="RHEA-COMP:19502"/>
        <dbReference type="Rhea" id="RHEA-COMP:19521"/>
        <dbReference type="Rhea" id="RHEA-COMP:19522"/>
        <dbReference type="ChEBI" id="CHEBI:15378"/>
        <dbReference type="ChEBI" id="CHEBI:57525"/>
        <dbReference type="ChEBI" id="CHEBI:57683"/>
        <dbReference type="ChEBI" id="CHEBI:132521"/>
        <dbReference type="ChEBI" id="CHEBI:132522"/>
        <dbReference type="EC" id="2.4.1.265"/>
    </reaction>
    <physiologicalReaction direction="left-to-right" evidence="10">
        <dbReference type="Rhea" id="RHEA:31308"/>
    </physiologicalReaction>
</comment>
<dbReference type="OrthoDB" id="1689333at2759"/>
<evidence type="ECO:0000256" key="9">
    <source>
        <dbReference type="ARBA" id="ARBA00023136"/>
    </source>
</evidence>
<sequence length="270" mass="30126">MSPSGKLHIKNFLSLANSVIVVFILSLGPFILMGQIPQLFSRLFPFTRGLNHAYWAPNMWALITAADRVLLRYVKRTGADVVINLSGVASTSRGLVGDTIFAVLPTIKPIHTFVITILFHLLAAERHAYFRTFLIASVAGIFSLFPLIFTPGESIVKVLYSAAWMLLVYAPLSRRVYEFPKSLPYVILDGLEKIYLAGFPLLLAFVSLFPALVDRQRSSAEGSRLAEMEFLPLMLTSVYCAIGLNWGFLRLMFIYLHEETTYQGQLSGLG</sequence>
<feature type="transmembrane region" description="Helical" evidence="11">
    <location>
        <begin position="100"/>
        <end position="122"/>
    </location>
</feature>
<comment type="caution">
    <text evidence="11">Lacks conserved residue(s) required for the propagation of feature annotation.</text>
</comment>
<evidence type="ECO:0000256" key="5">
    <source>
        <dbReference type="ARBA" id="ARBA00022679"/>
    </source>
</evidence>
<name>A0A9P7GFI3_9AGAR</name>
<keyword evidence="8 11" id="KW-1133">Transmembrane helix</keyword>
<proteinExistence type="inferred from homology"/>
<protein>
    <recommendedName>
        <fullName evidence="11">Alpha-1,3-glucosyltransferase</fullName>
        <ecNumber evidence="11">2.4.1.-</ecNumber>
    </recommendedName>
</protein>
<keyword evidence="6 11" id="KW-0812">Transmembrane</keyword>
<dbReference type="PANTHER" id="PTHR12413:SF2">
    <property type="entry name" value="DOLICHYL PYROPHOSPHATE GLC1MAN9GLCNAC2 ALPHA-1,3-GLUCOSYLTRANSFERASE-RELATED"/>
    <property type="match status" value="1"/>
</dbReference>
<dbReference type="GO" id="GO:0042283">
    <property type="term" value="F:dolichyl pyrophosphate Glc1Man9GlcNAc2 alpha-1,3-glucosyltransferase activity"/>
    <property type="evidence" value="ECO:0007669"/>
    <property type="project" value="UniProtKB-EC"/>
</dbReference>
<keyword evidence="5 11" id="KW-0808">Transferase</keyword>
<feature type="transmembrane region" description="Helical" evidence="11">
    <location>
        <begin position="155"/>
        <end position="173"/>
    </location>
</feature>
<evidence type="ECO:0000256" key="3">
    <source>
        <dbReference type="ARBA" id="ARBA00008715"/>
    </source>
</evidence>
<keyword evidence="13" id="KW-1185">Reference proteome</keyword>
<evidence type="ECO:0000256" key="6">
    <source>
        <dbReference type="ARBA" id="ARBA00022692"/>
    </source>
</evidence>
<evidence type="ECO:0000256" key="4">
    <source>
        <dbReference type="ARBA" id="ARBA00022676"/>
    </source>
</evidence>
<comment type="subcellular location">
    <subcellularLocation>
        <location evidence="1 11">Endoplasmic reticulum membrane</location>
        <topology evidence="1 11">Multi-pass membrane protein</topology>
    </subcellularLocation>
</comment>
<evidence type="ECO:0000256" key="2">
    <source>
        <dbReference type="ARBA" id="ARBA00004922"/>
    </source>
</evidence>
<comment type="similarity">
    <text evidence="3 11">Belongs to the ALG6/ALG8 glucosyltransferase family.</text>
</comment>
<reference evidence="12" key="1">
    <citation type="submission" date="2020-07" db="EMBL/GenBank/DDBJ databases">
        <authorList>
            <person name="Nieuwenhuis M."/>
            <person name="Van De Peppel L.J.J."/>
        </authorList>
    </citation>
    <scope>NUCLEOTIDE SEQUENCE</scope>
    <source>
        <strain evidence="12">AP01</strain>
        <tissue evidence="12">Mycelium</tissue>
    </source>
</reference>
<dbReference type="GO" id="GO:0006487">
    <property type="term" value="P:protein N-linked glycosylation"/>
    <property type="evidence" value="ECO:0007669"/>
    <property type="project" value="TreeGrafter"/>
</dbReference>
<evidence type="ECO:0000256" key="11">
    <source>
        <dbReference type="RuleBase" id="RU363110"/>
    </source>
</evidence>
<feature type="transmembrane region" description="Helical" evidence="11">
    <location>
        <begin position="129"/>
        <end position="149"/>
    </location>
</feature>